<comment type="subcellular location">
    <subcellularLocation>
        <location evidence="1 13">Cytoplasm</location>
    </subcellularLocation>
</comment>
<evidence type="ECO:0000256" key="10">
    <source>
        <dbReference type="ARBA" id="ARBA00022840"/>
    </source>
</evidence>
<dbReference type="PANTHER" id="PTHR17490:SF16">
    <property type="entry name" value="THREONYLCARBAMOYL-AMP SYNTHASE"/>
    <property type="match status" value="1"/>
</dbReference>
<keyword evidence="10 13" id="KW-0067">ATP-binding</keyword>
<reference evidence="17 18" key="1">
    <citation type="submission" date="2020-02" db="EMBL/GenBank/DDBJ databases">
        <title>Aliifodinibius halophilus 2W32, complete genome.</title>
        <authorList>
            <person name="Li Y."/>
            <person name="Wu S."/>
        </authorList>
    </citation>
    <scope>NUCLEOTIDE SEQUENCE [LARGE SCALE GENOMIC DNA]</scope>
    <source>
        <strain evidence="17 18">2W32</strain>
    </source>
</reference>
<evidence type="ECO:0000256" key="11">
    <source>
        <dbReference type="ARBA" id="ARBA00029774"/>
    </source>
</evidence>
<dbReference type="GO" id="GO:0003725">
    <property type="term" value="F:double-stranded RNA binding"/>
    <property type="evidence" value="ECO:0007669"/>
    <property type="project" value="UniProtKB-UniRule"/>
</dbReference>
<evidence type="ECO:0000256" key="14">
    <source>
        <dbReference type="PIRSR" id="PIRSR004930-1"/>
    </source>
</evidence>
<evidence type="ECO:0000256" key="12">
    <source>
        <dbReference type="ARBA" id="ARBA00048366"/>
    </source>
</evidence>
<dbReference type="InterPro" id="IPR050156">
    <property type="entry name" value="TC-AMP_synthase_SUA5"/>
</dbReference>
<dbReference type="GO" id="GO:0006450">
    <property type="term" value="P:regulation of translational fidelity"/>
    <property type="evidence" value="ECO:0007669"/>
    <property type="project" value="TreeGrafter"/>
</dbReference>
<dbReference type="PIRSF" id="PIRSF004930">
    <property type="entry name" value="Tln_factor_SUA5"/>
    <property type="match status" value="1"/>
</dbReference>
<feature type="binding site" evidence="14">
    <location>
        <position position="191"/>
    </location>
    <ligand>
        <name>ATP</name>
        <dbReference type="ChEBI" id="CHEBI:30616"/>
    </ligand>
</feature>
<accession>A0A6M1T142</accession>
<organism evidence="17 18">
    <name type="scientific">Fodinibius halophilus</name>
    <dbReference type="NCBI Taxonomy" id="1736908"/>
    <lineage>
        <taxon>Bacteria</taxon>
        <taxon>Pseudomonadati</taxon>
        <taxon>Balneolota</taxon>
        <taxon>Balneolia</taxon>
        <taxon>Balneolales</taxon>
        <taxon>Balneolaceae</taxon>
        <taxon>Fodinibius</taxon>
    </lineage>
</organism>
<dbReference type="Pfam" id="PF01300">
    <property type="entry name" value="Sua5_yciO_yrdC"/>
    <property type="match status" value="1"/>
</dbReference>
<keyword evidence="5 13" id="KW-0963">Cytoplasm</keyword>
<proteinExistence type="inferred from homology"/>
<sequence>MNFQLQKYKRSVLLSRYVKLLERGELVAFPTETVYGLGADAWNPSAIQKVFEQKGRPADNPLIVHISNRTMVDSFAQTVPPAAEKLMTHFWPGPLTLIFDKKPEVLDILTGGLDTVAIRWPRHPLSQELIAQAGALVAPSANSSGKPSPTKPKHVKEDFGKKFPVIAAGETDIGLESTVLDVSSEPFRIYRPGAISAEQISKVAGKKVERASQPSANTEARSPGTKYTHYSPDATVQWLKDDLDSQETLYLLHTQYDNLKAENIVHYKGNFREMAHELFDRFRQADFHGFHTVLIEPFSAEQLQKPLVRALQNRISKAVS</sequence>
<dbReference type="GO" id="GO:0061710">
    <property type="term" value="F:L-threonylcarbamoyladenylate synthase"/>
    <property type="evidence" value="ECO:0007669"/>
    <property type="project" value="UniProtKB-EC"/>
</dbReference>
<feature type="binding site" evidence="14">
    <location>
        <position position="148"/>
    </location>
    <ligand>
        <name>ATP</name>
        <dbReference type="ChEBI" id="CHEBI:30616"/>
    </ligand>
</feature>
<comment type="function">
    <text evidence="13">Required for the formation of a threonylcarbamoyl group on adenosine at position 37 (t(6)A37) in tRNAs that read codons beginning with adenine.</text>
</comment>
<evidence type="ECO:0000256" key="3">
    <source>
        <dbReference type="ARBA" id="ARBA00012584"/>
    </source>
</evidence>
<comment type="catalytic activity">
    <reaction evidence="12 13">
        <text>L-threonine + hydrogencarbonate + ATP = L-threonylcarbamoyladenylate + diphosphate + H2O</text>
        <dbReference type="Rhea" id="RHEA:36407"/>
        <dbReference type="ChEBI" id="CHEBI:15377"/>
        <dbReference type="ChEBI" id="CHEBI:17544"/>
        <dbReference type="ChEBI" id="CHEBI:30616"/>
        <dbReference type="ChEBI" id="CHEBI:33019"/>
        <dbReference type="ChEBI" id="CHEBI:57926"/>
        <dbReference type="ChEBI" id="CHEBI:73682"/>
        <dbReference type="EC" id="2.7.7.87"/>
    </reaction>
</comment>
<evidence type="ECO:0000313" key="18">
    <source>
        <dbReference type="Proteomes" id="UP000479132"/>
    </source>
</evidence>
<dbReference type="InterPro" id="IPR010923">
    <property type="entry name" value="T(6)A37_SUA5"/>
</dbReference>
<dbReference type="Proteomes" id="UP000479132">
    <property type="component" value="Unassembled WGS sequence"/>
</dbReference>
<keyword evidence="8 13" id="KW-0548">Nucleotidyltransferase</keyword>
<feature type="binding site" evidence="14">
    <location>
        <position position="65"/>
    </location>
    <ligand>
        <name>L-threonine</name>
        <dbReference type="ChEBI" id="CHEBI:57926"/>
    </ligand>
</feature>
<comment type="caution">
    <text evidence="17">The sequence shown here is derived from an EMBL/GenBank/DDBJ whole genome shotgun (WGS) entry which is preliminary data.</text>
</comment>
<feature type="binding site" evidence="14">
    <location>
        <position position="177"/>
    </location>
    <ligand>
        <name>L-threonine</name>
        <dbReference type="ChEBI" id="CHEBI:57926"/>
    </ligand>
</feature>
<evidence type="ECO:0000256" key="6">
    <source>
        <dbReference type="ARBA" id="ARBA00022679"/>
    </source>
</evidence>
<keyword evidence="9 13" id="KW-0547">Nucleotide-binding</keyword>
<feature type="binding site" evidence="14">
    <location>
        <position position="138"/>
    </location>
    <ligand>
        <name>L-threonine</name>
        <dbReference type="ChEBI" id="CHEBI:57926"/>
    </ligand>
</feature>
<evidence type="ECO:0000256" key="2">
    <source>
        <dbReference type="ARBA" id="ARBA00007663"/>
    </source>
</evidence>
<dbReference type="SUPFAM" id="SSF55821">
    <property type="entry name" value="YrdC/RibB"/>
    <property type="match status" value="1"/>
</dbReference>
<feature type="domain" description="YrdC-like" evidence="16">
    <location>
        <begin position="11"/>
        <end position="195"/>
    </location>
</feature>
<evidence type="ECO:0000256" key="15">
    <source>
        <dbReference type="SAM" id="MobiDB-lite"/>
    </source>
</evidence>
<keyword evidence="18" id="KW-1185">Reference proteome</keyword>
<gene>
    <name evidence="17" type="ORF">G3569_00910</name>
</gene>
<dbReference type="GO" id="GO:0005737">
    <property type="term" value="C:cytoplasm"/>
    <property type="evidence" value="ECO:0007669"/>
    <property type="project" value="UniProtKB-SubCell"/>
</dbReference>
<dbReference type="GO" id="GO:0000049">
    <property type="term" value="F:tRNA binding"/>
    <property type="evidence" value="ECO:0007669"/>
    <property type="project" value="TreeGrafter"/>
</dbReference>
<dbReference type="InterPro" id="IPR038385">
    <property type="entry name" value="Sua5/YwlC_C"/>
</dbReference>
<dbReference type="Pfam" id="PF03481">
    <property type="entry name" value="Sua5_C"/>
    <property type="match status" value="1"/>
</dbReference>
<dbReference type="NCBIfam" id="TIGR00057">
    <property type="entry name" value="L-threonylcarbamoyladenylate synthase"/>
    <property type="match status" value="1"/>
</dbReference>
<evidence type="ECO:0000256" key="13">
    <source>
        <dbReference type="PIRNR" id="PIRNR004930"/>
    </source>
</evidence>
<keyword evidence="6 13" id="KW-0808">Transferase</keyword>
<feature type="binding site" evidence="14">
    <location>
        <position position="230"/>
    </location>
    <ligand>
        <name>ATP</name>
        <dbReference type="ChEBI" id="CHEBI:30616"/>
    </ligand>
</feature>
<name>A0A6M1T142_9BACT</name>
<dbReference type="Gene3D" id="3.40.50.11030">
    <property type="entry name" value="Threonylcarbamoyl-AMP synthase, C-terminal domain"/>
    <property type="match status" value="1"/>
</dbReference>
<evidence type="ECO:0000259" key="16">
    <source>
        <dbReference type="PROSITE" id="PS51163"/>
    </source>
</evidence>
<evidence type="ECO:0000313" key="17">
    <source>
        <dbReference type="EMBL" id="NGP86895.1"/>
    </source>
</evidence>
<dbReference type="GO" id="GO:0008033">
    <property type="term" value="P:tRNA processing"/>
    <property type="evidence" value="ECO:0007669"/>
    <property type="project" value="UniProtKB-KW"/>
</dbReference>
<dbReference type="InterPro" id="IPR017945">
    <property type="entry name" value="DHBP_synth_RibB-like_a/b_dom"/>
</dbReference>
<dbReference type="GO" id="GO:0005524">
    <property type="term" value="F:ATP binding"/>
    <property type="evidence" value="ECO:0007669"/>
    <property type="project" value="UniProtKB-UniRule"/>
</dbReference>
<protein>
    <recommendedName>
        <fullName evidence="4 13">Threonylcarbamoyl-AMP synthase</fullName>
        <shortName evidence="13">TC-AMP synthase</shortName>
        <ecNumber evidence="3 13">2.7.7.87</ecNumber>
    </recommendedName>
    <alternativeName>
        <fullName evidence="11 13">L-threonylcarbamoyladenylate synthase</fullName>
    </alternativeName>
</protein>
<evidence type="ECO:0000256" key="1">
    <source>
        <dbReference type="ARBA" id="ARBA00004496"/>
    </source>
</evidence>
<dbReference type="PROSITE" id="PS51163">
    <property type="entry name" value="YRDC"/>
    <property type="match status" value="1"/>
</dbReference>
<feature type="binding site" evidence="14">
    <location>
        <position position="56"/>
    </location>
    <ligand>
        <name>ATP</name>
        <dbReference type="ChEBI" id="CHEBI:30616"/>
    </ligand>
</feature>
<comment type="similarity">
    <text evidence="2 13">Belongs to the SUA5 family.</text>
</comment>
<evidence type="ECO:0000256" key="8">
    <source>
        <dbReference type="ARBA" id="ARBA00022695"/>
    </source>
</evidence>
<evidence type="ECO:0000256" key="5">
    <source>
        <dbReference type="ARBA" id="ARBA00022490"/>
    </source>
</evidence>
<dbReference type="Gene3D" id="3.90.870.10">
    <property type="entry name" value="DHBP synthase"/>
    <property type="match status" value="1"/>
</dbReference>
<feature type="binding site" evidence="14">
    <location>
        <position position="140"/>
    </location>
    <ligand>
        <name>ATP</name>
        <dbReference type="ChEBI" id="CHEBI:30616"/>
    </ligand>
</feature>
<dbReference type="InterPro" id="IPR006070">
    <property type="entry name" value="Sua5-like_dom"/>
</dbReference>
<dbReference type="PANTHER" id="PTHR17490">
    <property type="entry name" value="SUA5"/>
    <property type="match status" value="1"/>
</dbReference>
<dbReference type="EC" id="2.7.7.87" evidence="3 13"/>
<dbReference type="AlphaFoldDB" id="A0A6M1T142"/>
<evidence type="ECO:0000256" key="4">
    <source>
        <dbReference type="ARBA" id="ARBA00015492"/>
    </source>
</evidence>
<evidence type="ECO:0000256" key="9">
    <source>
        <dbReference type="ARBA" id="ARBA00022741"/>
    </source>
</evidence>
<dbReference type="EMBL" id="JAALLS010000001">
    <property type="protein sequence ID" value="NGP86895.1"/>
    <property type="molecule type" value="Genomic_DNA"/>
</dbReference>
<evidence type="ECO:0000256" key="7">
    <source>
        <dbReference type="ARBA" id="ARBA00022694"/>
    </source>
</evidence>
<dbReference type="InterPro" id="IPR005145">
    <property type="entry name" value="Sua5_C"/>
</dbReference>
<feature type="binding site" evidence="14">
    <location>
        <position position="115"/>
    </location>
    <ligand>
        <name>ATP</name>
        <dbReference type="ChEBI" id="CHEBI:30616"/>
    </ligand>
</feature>
<feature type="binding site" evidence="14">
    <location>
        <position position="60"/>
    </location>
    <ligand>
        <name>ATP</name>
        <dbReference type="ChEBI" id="CHEBI:30616"/>
    </ligand>
</feature>
<keyword evidence="7 13" id="KW-0819">tRNA processing</keyword>
<feature type="binding site" evidence="14">
    <location>
        <position position="33"/>
    </location>
    <ligand>
        <name>L-threonine</name>
        <dbReference type="ChEBI" id="CHEBI:57926"/>
    </ligand>
</feature>
<feature type="binding site" evidence="14">
    <location>
        <position position="119"/>
    </location>
    <ligand>
        <name>L-threonine</name>
        <dbReference type="ChEBI" id="CHEBI:57926"/>
    </ligand>
</feature>
<feature type="region of interest" description="Disordered" evidence="15">
    <location>
        <begin position="206"/>
        <end position="227"/>
    </location>
</feature>